<evidence type="ECO:0000313" key="1">
    <source>
        <dbReference type="EMBL" id="AMB87224.1"/>
    </source>
</evidence>
<accession>A0A0X1T525</accession>
<name>A0A0X1T525_PSEAA</name>
<dbReference type="STRING" id="46677.AWM79_18780"/>
<keyword evidence="1" id="KW-0670">Pyruvate</keyword>
<dbReference type="InterPro" id="IPR006160">
    <property type="entry name" value="SCFA_transpt_AtoE"/>
</dbReference>
<proteinExistence type="predicted"/>
<gene>
    <name evidence="1" type="ORF">AWM79_18780</name>
</gene>
<dbReference type="GO" id="GO:0008483">
    <property type="term" value="F:transaminase activity"/>
    <property type="evidence" value="ECO:0007669"/>
    <property type="project" value="UniProtKB-KW"/>
</dbReference>
<keyword evidence="1" id="KW-0032">Aminotransferase</keyword>
<sequence length="454" mass="48672">MTVALNTPRSLRTRLTDNTIRVFERTIPDPFVLAIFLTFVIALAALIWGPQASVSNVLSGWYKGFFNIFTFALQITLVLVLGHALAHAPIVQRFFTRLIGLARTPAQAGALIFVSVAVTSFFNWGFGLVMSALLAREIAKRMQVDFAWIVAAGFSGWVVWAGGLSSSIVLAQSTAGSPMNVVEKVTGQVLGVGEMVFAPFNMVPTLVMLLVIPFVMAVLRPRGDDVVALDISKHPDPVPERKPEGPWTFAQRLEYSWLGSVLMGAGGIAVMVFAYFGHLQFTGVNAVIFVMFTAGILLHRYPLAYANAVKNAARQSGSMMLQYPLYGGLMGIMEATGLPGVIANSFVAISNEHTLPFWSYVCSLVVTFLIPSGGGHWAVQGPFVIPAAVTLHASLPGTTMAVAMGEQVSNMLQPFWAAPVVAMAGVGVQRVLGFTFATFLVGAVVYGAALLLLL</sequence>
<dbReference type="EMBL" id="CP014135">
    <property type="protein sequence ID" value="AMB87224.1"/>
    <property type="molecule type" value="Genomic_DNA"/>
</dbReference>
<dbReference type="PANTHER" id="PTHR41983">
    <property type="entry name" value="SHORT-CHAIN FATTY ACID TRANSPORTER-RELATED"/>
    <property type="match status" value="1"/>
</dbReference>
<dbReference type="Pfam" id="PF02667">
    <property type="entry name" value="SCFA_trans"/>
    <property type="match status" value="1"/>
</dbReference>
<dbReference type="OrthoDB" id="9342495at2"/>
<dbReference type="PANTHER" id="PTHR41983:SF2">
    <property type="entry name" value="SHORT-CHAIN FATTY ACID TRANSPORTER-RELATED"/>
    <property type="match status" value="1"/>
</dbReference>
<reference evidence="1 2" key="1">
    <citation type="submission" date="2016-01" db="EMBL/GenBank/DDBJ databases">
        <authorList>
            <person name="McClelland M."/>
            <person name="Jain A."/>
            <person name="Saraogi P."/>
            <person name="Mendelson R."/>
            <person name="Westerman R."/>
            <person name="SanMiguel P."/>
            <person name="Csonka L."/>
        </authorList>
    </citation>
    <scope>NUCLEOTIDE SEQUENCE [LARGE SCALE GENOMIC DNA]</scope>
    <source>
        <strain evidence="1 2">NCPPB 2472</strain>
    </source>
</reference>
<dbReference type="AlphaFoldDB" id="A0A0X1T525"/>
<dbReference type="Proteomes" id="UP000063229">
    <property type="component" value="Chromosome"/>
</dbReference>
<dbReference type="GO" id="GO:0005886">
    <property type="term" value="C:plasma membrane"/>
    <property type="evidence" value="ECO:0007669"/>
    <property type="project" value="TreeGrafter"/>
</dbReference>
<dbReference type="KEGG" id="pagb:AWM79_18780"/>
<evidence type="ECO:0000313" key="2">
    <source>
        <dbReference type="Proteomes" id="UP000063229"/>
    </source>
</evidence>
<protein>
    <submittedName>
        <fullName evidence="1">Serine--pyruvate aminotransferase</fullName>
    </submittedName>
</protein>
<keyword evidence="2" id="KW-1185">Reference proteome</keyword>
<keyword evidence="1" id="KW-0808">Transferase</keyword>
<dbReference type="RefSeq" id="WP_017133175.1">
    <property type="nucleotide sequence ID" value="NZ_CP014135.1"/>
</dbReference>
<organism evidence="1 2">
    <name type="scientific">Pseudomonas agarici</name>
    <dbReference type="NCBI Taxonomy" id="46677"/>
    <lineage>
        <taxon>Bacteria</taxon>
        <taxon>Pseudomonadati</taxon>
        <taxon>Pseudomonadota</taxon>
        <taxon>Gammaproteobacteria</taxon>
        <taxon>Pseudomonadales</taxon>
        <taxon>Pseudomonadaceae</taxon>
        <taxon>Pseudomonas</taxon>
    </lineage>
</organism>